<dbReference type="Gene3D" id="3.40.50.300">
    <property type="entry name" value="P-loop containing nucleotide triphosphate hydrolases"/>
    <property type="match status" value="1"/>
</dbReference>
<dbReference type="EMBL" id="JAYWIO010000006">
    <property type="protein sequence ID" value="KAK7256520.1"/>
    <property type="molecule type" value="Genomic_DNA"/>
</dbReference>
<sequence>MSESSLMLTMVLVKISAMHSEFEIARIEPVLGKSLSRLSNTGNSMNILWFESLIQKLDRRELLQQKGCVIWLTGLSGSGFVSTNGLNKCKLEKTISLEICLRDDMFYKGKTITPVECKVFG</sequence>
<keyword evidence="2" id="KW-1185">Reference proteome</keyword>
<name>A0AAN9EHM1_CROPI</name>
<evidence type="ECO:0000313" key="1">
    <source>
        <dbReference type="EMBL" id="KAK7256520.1"/>
    </source>
</evidence>
<dbReference type="AlphaFoldDB" id="A0AAN9EHM1"/>
<accession>A0AAN9EHM1</accession>
<comment type="caution">
    <text evidence="1">The sequence shown here is derived from an EMBL/GenBank/DDBJ whole genome shotgun (WGS) entry which is preliminary data.</text>
</comment>
<dbReference type="InterPro" id="IPR027417">
    <property type="entry name" value="P-loop_NTPase"/>
</dbReference>
<reference evidence="1 2" key="1">
    <citation type="submission" date="2024-01" db="EMBL/GenBank/DDBJ databases">
        <title>The genomes of 5 underutilized Papilionoideae crops provide insights into root nodulation and disease resistanc.</title>
        <authorList>
            <person name="Yuan L."/>
        </authorList>
    </citation>
    <scope>NUCLEOTIDE SEQUENCE [LARGE SCALE GENOMIC DNA]</scope>
    <source>
        <strain evidence="1">ZHUSHIDOU_FW_LH</strain>
        <tissue evidence="1">Leaf</tissue>
    </source>
</reference>
<dbReference type="Proteomes" id="UP001372338">
    <property type="component" value="Unassembled WGS sequence"/>
</dbReference>
<evidence type="ECO:0000313" key="2">
    <source>
        <dbReference type="Proteomes" id="UP001372338"/>
    </source>
</evidence>
<gene>
    <name evidence="1" type="ORF">RIF29_29972</name>
</gene>
<proteinExistence type="predicted"/>
<protein>
    <submittedName>
        <fullName evidence="1">Uncharacterized protein</fullName>
    </submittedName>
</protein>
<organism evidence="1 2">
    <name type="scientific">Crotalaria pallida</name>
    <name type="common">Smooth rattlebox</name>
    <name type="synonym">Crotalaria striata</name>
    <dbReference type="NCBI Taxonomy" id="3830"/>
    <lineage>
        <taxon>Eukaryota</taxon>
        <taxon>Viridiplantae</taxon>
        <taxon>Streptophyta</taxon>
        <taxon>Embryophyta</taxon>
        <taxon>Tracheophyta</taxon>
        <taxon>Spermatophyta</taxon>
        <taxon>Magnoliopsida</taxon>
        <taxon>eudicotyledons</taxon>
        <taxon>Gunneridae</taxon>
        <taxon>Pentapetalae</taxon>
        <taxon>rosids</taxon>
        <taxon>fabids</taxon>
        <taxon>Fabales</taxon>
        <taxon>Fabaceae</taxon>
        <taxon>Papilionoideae</taxon>
        <taxon>50 kb inversion clade</taxon>
        <taxon>genistoids sensu lato</taxon>
        <taxon>core genistoids</taxon>
        <taxon>Crotalarieae</taxon>
        <taxon>Crotalaria</taxon>
    </lineage>
</organism>